<feature type="non-terminal residue" evidence="1">
    <location>
        <position position="1"/>
    </location>
</feature>
<name>A0AC60Q1Z0_IXOPE</name>
<dbReference type="EMBL" id="JABSTQ010009603">
    <property type="protein sequence ID" value="KAG0427665.1"/>
    <property type="molecule type" value="Genomic_DNA"/>
</dbReference>
<sequence>SHYSVKGAGAAIGLGTDNVVSIPVDSRGKMIVEELEKEIVASKARGHVPFFVNCTAGSTVIGAFDPIHPIADICEKHGLWLHIDSAWGGGCLLSRKHRHLMSGIERSDSVTWNPHKLMGTHLQCSTIHLKEDGLLLSCNQMCAEYLFQQDKHYDVSYDTGDKVPQCGRHNDIFKLWLMWRAKGTSGFERQIDHLFDMSNYLVKKIKERPDMFYLLLEPELVNVCFWYIPERLRNTPHSKQKEEQLGVMLQELHVEHAVSLVRKSFSERRSRGLAPLGRTTSEEWAMELHPSPLLHPSLWHDSVP</sequence>
<reference evidence="1 2" key="1">
    <citation type="journal article" date="2020" name="Cell">
        <title>Large-Scale Comparative Analyses of Tick Genomes Elucidate Their Genetic Diversity and Vector Capacities.</title>
        <authorList>
            <consortium name="Tick Genome and Microbiome Consortium (TIGMIC)"/>
            <person name="Jia N."/>
            <person name="Wang J."/>
            <person name="Shi W."/>
            <person name="Du L."/>
            <person name="Sun Y."/>
            <person name="Zhan W."/>
            <person name="Jiang J.F."/>
            <person name="Wang Q."/>
            <person name="Zhang B."/>
            <person name="Ji P."/>
            <person name="Bell-Sakyi L."/>
            <person name="Cui X.M."/>
            <person name="Yuan T.T."/>
            <person name="Jiang B.G."/>
            <person name="Yang W.F."/>
            <person name="Lam T.T."/>
            <person name="Chang Q.C."/>
            <person name="Ding S.J."/>
            <person name="Wang X.J."/>
            <person name="Zhu J.G."/>
            <person name="Ruan X.D."/>
            <person name="Zhao L."/>
            <person name="Wei J.T."/>
            <person name="Ye R.Z."/>
            <person name="Que T.C."/>
            <person name="Du C.H."/>
            <person name="Zhou Y.H."/>
            <person name="Cheng J.X."/>
            <person name="Dai P.F."/>
            <person name="Guo W.B."/>
            <person name="Han X.H."/>
            <person name="Huang E.J."/>
            <person name="Li L.F."/>
            <person name="Wei W."/>
            <person name="Gao Y.C."/>
            <person name="Liu J.Z."/>
            <person name="Shao H.Z."/>
            <person name="Wang X."/>
            <person name="Wang C.C."/>
            <person name="Yang T.C."/>
            <person name="Huo Q.B."/>
            <person name="Li W."/>
            <person name="Chen H.Y."/>
            <person name="Chen S.E."/>
            <person name="Zhou L.G."/>
            <person name="Ni X.B."/>
            <person name="Tian J.H."/>
            <person name="Sheng Y."/>
            <person name="Liu T."/>
            <person name="Pan Y.S."/>
            <person name="Xia L.Y."/>
            <person name="Li J."/>
            <person name="Zhao F."/>
            <person name="Cao W.C."/>
        </authorList>
    </citation>
    <scope>NUCLEOTIDE SEQUENCE [LARGE SCALE GENOMIC DNA]</scope>
    <source>
        <strain evidence="1">Iper-2018</strain>
    </source>
</reference>
<gene>
    <name evidence="1" type="ORF">HPB47_025294</name>
</gene>
<evidence type="ECO:0000313" key="2">
    <source>
        <dbReference type="Proteomes" id="UP000805193"/>
    </source>
</evidence>
<organism evidence="1 2">
    <name type="scientific">Ixodes persulcatus</name>
    <name type="common">Taiga tick</name>
    <dbReference type="NCBI Taxonomy" id="34615"/>
    <lineage>
        <taxon>Eukaryota</taxon>
        <taxon>Metazoa</taxon>
        <taxon>Ecdysozoa</taxon>
        <taxon>Arthropoda</taxon>
        <taxon>Chelicerata</taxon>
        <taxon>Arachnida</taxon>
        <taxon>Acari</taxon>
        <taxon>Parasitiformes</taxon>
        <taxon>Ixodida</taxon>
        <taxon>Ixodoidea</taxon>
        <taxon>Ixodidae</taxon>
        <taxon>Ixodinae</taxon>
        <taxon>Ixodes</taxon>
    </lineage>
</organism>
<dbReference type="Proteomes" id="UP000805193">
    <property type="component" value="Unassembled WGS sequence"/>
</dbReference>
<evidence type="ECO:0000313" key="1">
    <source>
        <dbReference type="EMBL" id="KAG0427665.1"/>
    </source>
</evidence>
<keyword evidence="2" id="KW-1185">Reference proteome</keyword>
<comment type="caution">
    <text evidence="1">The sequence shown here is derived from an EMBL/GenBank/DDBJ whole genome shotgun (WGS) entry which is preliminary data.</text>
</comment>
<accession>A0AC60Q1Z0</accession>
<protein>
    <submittedName>
        <fullName evidence="1">Uncharacterized protein</fullName>
    </submittedName>
</protein>
<proteinExistence type="predicted"/>